<keyword evidence="2" id="KW-0695">RNA-directed DNA polymerase</keyword>
<sequence>DRIPSEFYKEAPENFLNLLLSAFNVYYEKGKVPKHFNKAIIYPLHKGGQLSDLNNYRGISFINAVEKLYSALLSLRLTNWAEENNILNEAQAGFRKSYSTIDNIFVLYNVIKYKLSLFKNSKIYCLFVDLKAAFDSIDRSALYYKLFSMGVSTKFNRALQSLYFDTRAAVWLKQGISKTFKSEVGLKQGCNLSPLLFSLFLNDLCEELGGGICVGNIKMNALLYADDIVILAGSPVGLREAIQKLERYLDNWNLTLNTKKSKVMIFGNKKGRTVNYVWKYKEEQIETVREYKYLGILLKDDLSLKTHIKQKVQAVKFGLNTIWAKFIGNNEVPLAAKYRVFDAVTRSILCYGSQVWGYQNFPEMEKVQRMFIKRLFYLPPNTPNYMLYLETGKNLLYEYTINMHIKYVLRIWQYSDDRLPKIVAKETLKYNNSWFHEWCKLANMVGGELDRKFVSIERWTDQMRVIIDKYIKKFRDDLLVSVSAAKYHLLYKKLNVKEIDYMNDTVSTDFMQIIFKARGELFNLNYKPWLERVHLCSLCNLSENETTFHFLATCPILGFIRKKYFKKKEIDLNSMIEILNGSDFENLYNYIKEAMRYREMLVREFNYN</sequence>
<dbReference type="PROSITE" id="PS50878">
    <property type="entry name" value="RT_POL"/>
    <property type="match status" value="1"/>
</dbReference>
<keyword evidence="2" id="KW-0378">Hydrolase</keyword>
<dbReference type="GO" id="GO:0004519">
    <property type="term" value="F:endonuclease activity"/>
    <property type="evidence" value="ECO:0007669"/>
    <property type="project" value="UniProtKB-KW"/>
</dbReference>
<dbReference type="SUPFAM" id="SSF56672">
    <property type="entry name" value="DNA/RNA polymerases"/>
    <property type="match status" value="1"/>
</dbReference>
<dbReference type="InterPro" id="IPR043502">
    <property type="entry name" value="DNA/RNA_pol_sf"/>
</dbReference>
<reference evidence="2" key="1">
    <citation type="journal article" date="2014" name="PLoS Negl. Trop. Dis.">
        <title>An updated insight into the Sialotranscriptome of Triatoma infestans: developmental stage and geographic variations.</title>
        <authorList>
            <person name="Schwarz A."/>
            <person name="Medrano-Mercado N."/>
            <person name="Schaub G.A."/>
            <person name="Struchiner C.J."/>
            <person name="Bargues M.D."/>
            <person name="Levy M.Z."/>
            <person name="Ribeiro J.M."/>
        </authorList>
    </citation>
    <scope>NUCLEOTIDE SEQUENCE</scope>
    <source>
        <strain evidence="2">Chile</strain>
        <tissue evidence="2">Salivary glands</tissue>
    </source>
</reference>
<keyword evidence="2" id="KW-0548">Nucleotidyltransferase</keyword>
<dbReference type="Gene3D" id="3.30.70.270">
    <property type="match status" value="1"/>
</dbReference>
<evidence type="ECO:0000313" key="2">
    <source>
        <dbReference type="EMBL" id="JAC16895.1"/>
    </source>
</evidence>
<keyword evidence="2" id="KW-0255">Endonuclease</keyword>
<dbReference type="InterPro" id="IPR043128">
    <property type="entry name" value="Rev_trsase/Diguanyl_cyclase"/>
</dbReference>
<dbReference type="EMBL" id="GBBI01001817">
    <property type="protein sequence ID" value="JAC16895.1"/>
    <property type="molecule type" value="mRNA"/>
</dbReference>
<keyword evidence="2" id="KW-0540">Nuclease</keyword>
<dbReference type="InterPro" id="IPR000477">
    <property type="entry name" value="RT_dom"/>
</dbReference>
<proteinExistence type="evidence at transcript level"/>
<organism evidence="2">
    <name type="scientific">Triatoma infestans</name>
    <name type="common">Assassin bug</name>
    <dbReference type="NCBI Taxonomy" id="30076"/>
    <lineage>
        <taxon>Eukaryota</taxon>
        <taxon>Metazoa</taxon>
        <taxon>Ecdysozoa</taxon>
        <taxon>Arthropoda</taxon>
        <taxon>Hexapoda</taxon>
        <taxon>Insecta</taxon>
        <taxon>Pterygota</taxon>
        <taxon>Neoptera</taxon>
        <taxon>Paraneoptera</taxon>
        <taxon>Hemiptera</taxon>
        <taxon>Heteroptera</taxon>
        <taxon>Panheteroptera</taxon>
        <taxon>Cimicomorpha</taxon>
        <taxon>Reduviidae</taxon>
        <taxon>Triatominae</taxon>
        <taxon>Triatoma</taxon>
    </lineage>
</organism>
<dbReference type="PANTHER" id="PTHR47027:SF30">
    <property type="entry name" value="THAP-TYPE DOMAIN-CONTAINING PROTEIN"/>
    <property type="match status" value="1"/>
</dbReference>
<evidence type="ECO:0000259" key="1">
    <source>
        <dbReference type="PROSITE" id="PS50878"/>
    </source>
</evidence>
<dbReference type="Pfam" id="PF00078">
    <property type="entry name" value="RVT_1"/>
    <property type="match status" value="1"/>
</dbReference>
<accession>A0A023F6N7</accession>
<keyword evidence="2" id="KW-0808">Transferase</keyword>
<dbReference type="GO" id="GO:0003964">
    <property type="term" value="F:RNA-directed DNA polymerase activity"/>
    <property type="evidence" value="ECO:0007669"/>
    <property type="project" value="UniProtKB-KW"/>
</dbReference>
<feature type="domain" description="Reverse transcriptase" evidence="1">
    <location>
        <begin position="25"/>
        <end position="298"/>
    </location>
</feature>
<feature type="non-terminal residue" evidence="2">
    <location>
        <position position="1"/>
    </location>
</feature>
<protein>
    <submittedName>
        <fullName evidence="2">Putative endonuclease-reverse transcriptase</fullName>
    </submittedName>
</protein>
<dbReference type="AlphaFoldDB" id="A0A023F6N7"/>
<dbReference type="CDD" id="cd01650">
    <property type="entry name" value="RT_nLTR_like"/>
    <property type="match status" value="1"/>
</dbReference>
<dbReference type="PANTHER" id="PTHR47027">
    <property type="entry name" value="REVERSE TRANSCRIPTASE DOMAIN-CONTAINING PROTEIN"/>
    <property type="match status" value="1"/>
</dbReference>
<name>A0A023F6N7_TRIIF</name>